<protein>
    <submittedName>
        <fullName evidence="2">Uncharacterized protein</fullName>
    </submittedName>
</protein>
<feature type="transmembrane region" description="Helical" evidence="1">
    <location>
        <begin position="6"/>
        <end position="25"/>
    </location>
</feature>
<evidence type="ECO:0000256" key="1">
    <source>
        <dbReference type="SAM" id="Phobius"/>
    </source>
</evidence>
<gene>
    <name evidence="2" type="ORF">UFOVP326_90</name>
</gene>
<sequence length="84" mass="9875">MERRRWPWFVLGMVFADIIITAWPAPEVRVHGLPPAQAWCMEVHLRMSYAMDWDTLMRHAGMMARALHDAEQACLRPEERRGTL</sequence>
<accession>A0A6J5M1D8</accession>
<dbReference type="EMBL" id="LR796340">
    <property type="protein sequence ID" value="CAB4137809.1"/>
    <property type="molecule type" value="Genomic_DNA"/>
</dbReference>
<keyword evidence="1" id="KW-0472">Membrane</keyword>
<evidence type="ECO:0000313" key="2">
    <source>
        <dbReference type="EMBL" id="CAB4137809.1"/>
    </source>
</evidence>
<proteinExistence type="predicted"/>
<keyword evidence="1" id="KW-0812">Transmembrane</keyword>
<keyword evidence="1" id="KW-1133">Transmembrane helix</keyword>
<name>A0A6J5M1D8_9CAUD</name>
<reference evidence="2" key="1">
    <citation type="submission" date="2020-04" db="EMBL/GenBank/DDBJ databases">
        <authorList>
            <person name="Chiriac C."/>
            <person name="Salcher M."/>
            <person name="Ghai R."/>
            <person name="Kavagutti S V."/>
        </authorList>
    </citation>
    <scope>NUCLEOTIDE SEQUENCE</scope>
</reference>
<organism evidence="2">
    <name type="scientific">uncultured Caudovirales phage</name>
    <dbReference type="NCBI Taxonomy" id="2100421"/>
    <lineage>
        <taxon>Viruses</taxon>
        <taxon>Duplodnaviria</taxon>
        <taxon>Heunggongvirae</taxon>
        <taxon>Uroviricota</taxon>
        <taxon>Caudoviricetes</taxon>
        <taxon>Peduoviridae</taxon>
        <taxon>Maltschvirus</taxon>
        <taxon>Maltschvirus maltsch</taxon>
    </lineage>
</organism>